<dbReference type="Proteomes" id="UP000276215">
    <property type="component" value="Unassembled WGS sequence"/>
</dbReference>
<evidence type="ECO:0000259" key="5">
    <source>
        <dbReference type="PROSITE" id="PS50048"/>
    </source>
</evidence>
<dbReference type="SMART" id="SM00906">
    <property type="entry name" value="Fungal_trans"/>
    <property type="match status" value="1"/>
</dbReference>
<dbReference type="InterPro" id="IPR007219">
    <property type="entry name" value="XnlR_reg_dom"/>
</dbReference>
<dbReference type="InterPro" id="IPR050613">
    <property type="entry name" value="Sec_Metabolite_Reg"/>
</dbReference>
<dbReference type="PANTHER" id="PTHR31001">
    <property type="entry name" value="UNCHARACTERIZED TRANSCRIPTIONAL REGULATORY PROTEIN"/>
    <property type="match status" value="1"/>
</dbReference>
<dbReference type="OrthoDB" id="3989227at2759"/>
<keyword evidence="2" id="KW-0479">Metal-binding</keyword>
<accession>A0A3N4JAI1</accession>
<feature type="compositionally biased region" description="Low complexity" evidence="4">
    <location>
        <begin position="91"/>
        <end position="101"/>
    </location>
</feature>
<organism evidence="6 7">
    <name type="scientific">Choiromyces venosus 120613-1</name>
    <dbReference type="NCBI Taxonomy" id="1336337"/>
    <lineage>
        <taxon>Eukaryota</taxon>
        <taxon>Fungi</taxon>
        <taxon>Dikarya</taxon>
        <taxon>Ascomycota</taxon>
        <taxon>Pezizomycotina</taxon>
        <taxon>Pezizomycetes</taxon>
        <taxon>Pezizales</taxon>
        <taxon>Tuberaceae</taxon>
        <taxon>Choiromyces</taxon>
    </lineage>
</organism>
<feature type="compositionally biased region" description="Gly residues" evidence="4">
    <location>
        <begin position="73"/>
        <end position="90"/>
    </location>
</feature>
<dbReference type="SMART" id="SM00066">
    <property type="entry name" value="GAL4"/>
    <property type="match status" value="1"/>
</dbReference>
<keyword evidence="7" id="KW-1185">Reference proteome</keyword>
<dbReference type="PROSITE" id="PS00463">
    <property type="entry name" value="ZN2_CY6_FUNGAL_1"/>
    <property type="match status" value="1"/>
</dbReference>
<dbReference type="Gene3D" id="4.10.240.10">
    <property type="entry name" value="Zn(2)-C6 fungal-type DNA-binding domain"/>
    <property type="match status" value="1"/>
</dbReference>
<dbReference type="InterPro" id="IPR001138">
    <property type="entry name" value="Zn2Cys6_DnaBD"/>
</dbReference>
<feature type="domain" description="Zn(2)-C6 fungal-type" evidence="5">
    <location>
        <begin position="10"/>
        <end position="40"/>
    </location>
</feature>
<sequence>MEDPKKLQRSCTSCRSRKIRCDKLKPACHACVKNHLSCEYPTATRRAAPRPRRDAILMQRLVRLEAVIEELSGVGGGSTSTTGGHGGAGGSESDSGSASLEASRRSGGGTEAAARGMCESEVGLGKLLVSEGKSRYIGPNFWASLSEEVADLKSLLDEPAPTTVTSPTSPDAPNEPSSFLFRSATEDLSMFYPTPAESAQLYERYVISVDPVVRLLHKPTFESKLLKLQEHGPESAVLHADKGFEALVFSVYYAAVNSLHPDNVPQMFNIDKPSLLNRYRVAVEHALANAGFLQSEELTTLQAFVLFITCSRGAEDTRTPWVLVGVAIRIAQSMGLHRDGSIFGINPLETEIRRRLWYEICLLDLRTAEDHGSDPSISTRSYDTQLPLNIEDTDILPNSAYPIIPRKGFTEMTFSLIRFESLECFRIVVKSTPGAFKVKGVEQLTLEEKEKMLDELASKLAAKYQVGLDLTVPIQKITDMVIRLMVGRALLSLYHPLRHFKDGSLLSQEKKDKLFRTAVEALEGSAFVMDDLEIIRYQQWNWLFQKYNQAHATSLVLSELVVRPPFGTDTLAERAWAAMDILLNNNNEPWSQERPLIAERVWKPLNKLKDKALARRRRAMHEMGMVQNQRPNASLSTGESDMLEGVDPEEAPIDWVSCCHL</sequence>
<dbReference type="PRINTS" id="PR00755">
    <property type="entry name" value="AFLATOXINBRP"/>
</dbReference>
<dbReference type="CDD" id="cd00067">
    <property type="entry name" value="GAL4"/>
    <property type="match status" value="1"/>
</dbReference>
<dbReference type="GO" id="GO:0003677">
    <property type="term" value="F:DNA binding"/>
    <property type="evidence" value="ECO:0007669"/>
    <property type="project" value="InterPro"/>
</dbReference>
<protein>
    <recommendedName>
        <fullName evidence="5">Zn(2)-C6 fungal-type domain-containing protein</fullName>
    </recommendedName>
</protein>
<comment type="subcellular location">
    <subcellularLocation>
        <location evidence="1">Nucleus</location>
    </subcellularLocation>
</comment>
<dbReference type="CDD" id="cd12148">
    <property type="entry name" value="fungal_TF_MHR"/>
    <property type="match status" value="1"/>
</dbReference>
<dbReference type="GO" id="GO:0005634">
    <property type="term" value="C:nucleus"/>
    <property type="evidence" value="ECO:0007669"/>
    <property type="project" value="UniProtKB-SubCell"/>
</dbReference>
<dbReference type="STRING" id="1336337.A0A3N4JAI1"/>
<dbReference type="InterPro" id="IPR036864">
    <property type="entry name" value="Zn2-C6_fun-type_DNA-bd_sf"/>
</dbReference>
<reference evidence="6 7" key="1">
    <citation type="journal article" date="2018" name="Nat. Ecol. Evol.">
        <title>Pezizomycetes genomes reveal the molecular basis of ectomycorrhizal truffle lifestyle.</title>
        <authorList>
            <person name="Murat C."/>
            <person name="Payen T."/>
            <person name="Noel B."/>
            <person name="Kuo A."/>
            <person name="Morin E."/>
            <person name="Chen J."/>
            <person name="Kohler A."/>
            <person name="Krizsan K."/>
            <person name="Balestrini R."/>
            <person name="Da Silva C."/>
            <person name="Montanini B."/>
            <person name="Hainaut M."/>
            <person name="Levati E."/>
            <person name="Barry K.W."/>
            <person name="Belfiori B."/>
            <person name="Cichocki N."/>
            <person name="Clum A."/>
            <person name="Dockter R.B."/>
            <person name="Fauchery L."/>
            <person name="Guy J."/>
            <person name="Iotti M."/>
            <person name="Le Tacon F."/>
            <person name="Lindquist E.A."/>
            <person name="Lipzen A."/>
            <person name="Malagnac F."/>
            <person name="Mello A."/>
            <person name="Molinier V."/>
            <person name="Miyauchi S."/>
            <person name="Poulain J."/>
            <person name="Riccioni C."/>
            <person name="Rubini A."/>
            <person name="Sitrit Y."/>
            <person name="Splivallo R."/>
            <person name="Traeger S."/>
            <person name="Wang M."/>
            <person name="Zifcakova L."/>
            <person name="Wipf D."/>
            <person name="Zambonelli A."/>
            <person name="Paolocci F."/>
            <person name="Nowrousian M."/>
            <person name="Ottonello S."/>
            <person name="Baldrian P."/>
            <person name="Spatafora J.W."/>
            <person name="Henrissat B."/>
            <person name="Nagy L.G."/>
            <person name="Aury J.M."/>
            <person name="Wincker P."/>
            <person name="Grigoriev I.V."/>
            <person name="Bonfante P."/>
            <person name="Martin F.M."/>
        </authorList>
    </citation>
    <scope>NUCLEOTIDE SEQUENCE [LARGE SCALE GENOMIC DNA]</scope>
    <source>
        <strain evidence="6 7">120613-1</strain>
    </source>
</reference>
<dbReference type="GO" id="GO:0008270">
    <property type="term" value="F:zinc ion binding"/>
    <property type="evidence" value="ECO:0007669"/>
    <property type="project" value="InterPro"/>
</dbReference>
<evidence type="ECO:0000313" key="7">
    <source>
        <dbReference type="Proteomes" id="UP000276215"/>
    </source>
</evidence>
<dbReference type="PANTHER" id="PTHR31001:SF77">
    <property type="entry name" value="TRANSCRIPTION FACTOR, PUTATIVE (AFU_ORTHOLOGUE AFUA_3G12940)-RELATED"/>
    <property type="match status" value="1"/>
</dbReference>
<evidence type="ECO:0000256" key="2">
    <source>
        <dbReference type="ARBA" id="ARBA00022723"/>
    </source>
</evidence>
<evidence type="ECO:0000256" key="3">
    <source>
        <dbReference type="ARBA" id="ARBA00023242"/>
    </source>
</evidence>
<evidence type="ECO:0000313" key="6">
    <source>
        <dbReference type="EMBL" id="RPA93450.1"/>
    </source>
</evidence>
<feature type="compositionally biased region" description="Low complexity" evidence="4">
    <location>
        <begin position="159"/>
        <end position="172"/>
    </location>
</feature>
<proteinExistence type="predicted"/>
<dbReference type="AlphaFoldDB" id="A0A3N4JAI1"/>
<name>A0A3N4JAI1_9PEZI</name>
<dbReference type="GO" id="GO:0006351">
    <property type="term" value="P:DNA-templated transcription"/>
    <property type="evidence" value="ECO:0007669"/>
    <property type="project" value="InterPro"/>
</dbReference>
<evidence type="ECO:0000256" key="4">
    <source>
        <dbReference type="SAM" id="MobiDB-lite"/>
    </source>
</evidence>
<feature type="region of interest" description="Disordered" evidence="4">
    <location>
        <begin position="73"/>
        <end position="114"/>
    </location>
</feature>
<gene>
    <name evidence="6" type="ORF">L873DRAFT_62262</name>
</gene>
<evidence type="ECO:0000256" key="1">
    <source>
        <dbReference type="ARBA" id="ARBA00004123"/>
    </source>
</evidence>
<keyword evidence="3" id="KW-0539">Nucleus</keyword>
<dbReference type="PROSITE" id="PS50048">
    <property type="entry name" value="ZN2_CY6_FUNGAL_2"/>
    <property type="match status" value="1"/>
</dbReference>
<dbReference type="GO" id="GO:0000981">
    <property type="term" value="F:DNA-binding transcription factor activity, RNA polymerase II-specific"/>
    <property type="evidence" value="ECO:0007669"/>
    <property type="project" value="InterPro"/>
</dbReference>
<dbReference type="SUPFAM" id="SSF57701">
    <property type="entry name" value="Zn2/Cys6 DNA-binding domain"/>
    <property type="match status" value="1"/>
</dbReference>
<dbReference type="EMBL" id="ML120452">
    <property type="protein sequence ID" value="RPA93450.1"/>
    <property type="molecule type" value="Genomic_DNA"/>
</dbReference>
<dbReference type="Pfam" id="PF04082">
    <property type="entry name" value="Fungal_trans"/>
    <property type="match status" value="1"/>
</dbReference>
<dbReference type="Pfam" id="PF00172">
    <property type="entry name" value="Zn_clus"/>
    <property type="match status" value="1"/>
</dbReference>
<feature type="region of interest" description="Disordered" evidence="4">
    <location>
        <begin position="158"/>
        <end position="177"/>
    </location>
</feature>